<name>A0A386PPS5_9SPIR</name>
<keyword evidence="1" id="KW-0614">Plasmid</keyword>
<reference evidence="1 2" key="1">
    <citation type="journal article" date="2018" name="Infect. Genet. Evol.">
        <title>Genome-wide analysis of Borrelia turcica and 'Candidatus Borrelia tachyglossi' shows relapsing fever-like genomes with unique genomic links to Lyme disease Borrelia.</title>
        <authorList>
            <person name="Gofton A.W."/>
            <person name="Margos G."/>
            <person name="Fingerle V."/>
            <person name="Hepner S."/>
            <person name="Loh S.M."/>
            <person name="Ryan U."/>
            <person name="Irwin P."/>
            <person name="Oskam C.L."/>
        </authorList>
    </citation>
    <scope>NUCLEOTIDE SEQUENCE [LARGE SCALE GENOMIC DNA]</scope>
    <source>
        <strain evidence="1 2">IST7</strain>
        <plasmid evidence="1">lp32-B</plasmid>
    </source>
</reference>
<sequence length="82" mass="9263">MGYKEDVQFDFQYENINKLKNNLELLCDIVRGYLGGNLSKITVDGLQKDAVTKAIDGVVLINKTLARIKIIAELVFLLYLTN</sequence>
<dbReference type="EMBL" id="CP028887">
    <property type="protein sequence ID" value="AYE36939.1"/>
    <property type="molecule type" value="Genomic_DNA"/>
</dbReference>
<protein>
    <submittedName>
        <fullName evidence="1">Uncharacterized protein</fullName>
    </submittedName>
</protein>
<evidence type="ECO:0000313" key="1">
    <source>
        <dbReference type="EMBL" id="AYE36939.1"/>
    </source>
</evidence>
<accession>A0A386PPS5</accession>
<geneLocation type="plasmid" evidence="2">
    <name>lp32-b</name>
</geneLocation>
<gene>
    <name evidence="1" type="ORF">DB313_05415</name>
</gene>
<evidence type="ECO:0000313" key="2">
    <source>
        <dbReference type="Proteomes" id="UP000275571"/>
    </source>
</evidence>
<dbReference type="RefSeq" id="WP_120104859.1">
    <property type="nucleotide sequence ID" value="NZ_CP028887.1"/>
</dbReference>
<dbReference type="AlphaFoldDB" id="A0A386PPS5"/>
<dbReference type="Proteomes" id="UP000275571">
    <property type="component" value="Plasmid lp32-B"/>
</dbReference>
<organism evidence="1 2">
    <name type="scientific">Borrelia turcica IST7</name>
    <dbReference type="NCBI Taxonomy" id="1104446"/>
    <lineage>
        <taxon>Bacteria</taxon>
        <taxon>Pseudomonadati</taxon>
        <taxon>Spirochaetota</taxon>
        <taxon>Spirochaetia</taxon>
        <taxon>Spirochaetales</taxon>
        <taxon>Borreliaceae</taxon>
        <taxon>Borrelia</taxon>
    </lineage>
</organism>
<keyword evidence="2" id="KW-1185">Reference proteome</keyword>
<proteinExistence type="predicted"/>
<dbReference type="KEGG" id="btur:DB313_05415"/>